<evidence type="ECO:0000313" key="1">
    <source>
        <dbReference type="EMBL" id="MBM7703107.1"/>
    </source>
</evidence>
<accession>A0ABS2QVY8</accession>
<dbReference type="Proteomes" id="UP000809829">
    <property type="component" value="Unassembled WGS sequence"/>
</dbReference>
<proteinExistence type="predicted"/>
<name>A0ABS2QVY8_9BACI</name>
<organism evidence="1 2">
    <name type="scientific">Priestia iocasae</name>
    <dbReference type="NCBI Taxonomy" id="2291674"/>
    <lineage>
        <taxon>Bacteria</taxon>
        <taxon>Bacillati</taxon>
        <taxon>Bacillota</taxon>
        <taxon>Bacilli</taxon>
        <taxon>Bacillales</taxon>
        <taxon>Bacillaceae</taxon>
        <taxon>Priestia</taxon>
    </lineage>
</organism>
<evidence type="ECO:0000313" key="2">
    <source>
        <dbReference type="Proteomes" id="UP000809829"/>
    </source>
</evidence>
<sequence>MYNYMFDDMRYGAIGTPPTMGTGTGSIPIGTGTGSIPIGTGMGSIPIGTGMGSIPIGTGMGSIPIGTGMGSIPIGTGMGSIPIGTGVGNQTGGTIPGTNINIASLLKQYPRPTSPPPQTAVNLVNQLNSNPQLLQLVVQQRPKTLLQLTQIMQTGSSQSPYGGYDRGFCPIGWEIVFFNTGFGFAAELIFNIVPFFIPGVVVGFDQFFNLRIINNVIFEICL</sequence>
<dbReference type="RefSeq" id="WP_205186612.1">
    <property type="nucleotide sequence ID" value="NZ_JAFBFC010000003.1"/>
</dbReference>
<keyword evidence="2" id="KW-1185">Reference proteome</keyword>
<dbReference type="EMBL" id="JAFBFC010000003">
    <property type="protein sequence ID" value="MBM7703107.1"/>
    <property type="molecule type" value="Genomic_DNA"/>
</dbReference>
<comment type="caution">
    <text evidence="1">The sequence shown here is derived from an EMBL/GenBank/DDBJ whole genome shotgun (WGS) entry which is preliminary data.</text>
</comment>
<reference evidence="1 2" key="1">
    <citation type="submission" date="2021-01" db="EMBL/GenBank/DDBJ databases">
        <title>Genomic Encyclopedia of Type Strains, Phase IV (KMG-IV): sequencing the most valuable type-strain genomes for metagenomic binning, comparative biology and taxonomic classification.</title>
        <authorList>
            <person name="Goeker M."/>
        </authorList>
    </citation>
    <scope>NUCLEOTIDE SEQUENCE [LARGE SCALE GENOMIC DNA]</scope>
    <source>
        <strain evidence="1 2">DSM 104297</strain>
    </source>
</reference>
<protein>
    <submittedName>
        <fullName evidence="1">Uncharacterized protein</fullName>
    </submittedName>
</protein>
<gene>
    <name evidence="1" type="ORF">JOC83_001954</name>
</gene>